<dbReference type="Proteomes" id="UP000799539">
    <property type="component" value="Unassembled WGS sequence"/>
</dbReference>
<name>A0A6A6FVC4_9PEZI</name>
<gene>
    <name evidence="1" type="ORF">CERZMDRAFT_89510</name>
</gene>
<dbReference type="EMBL" id="ML992662">
    <property type="protein sequence ID" value="KAF2217377.1"/>
    <property type="molecule type" value="Genomic_DNA"/>
</dbReference>
<dbReference type="AlphaFoldDB" id="A0A6A6FVC4"/>
<keyword evidence="2" id="KW-1185">Reference proteome</keyword>
<sequence length="51" mass="5767">MAGRIGKGRGDCRCKVNTPARQAIQVAQMSDRAITMVQQHLPKRVIFLCRR</sequence>
<proteinExistence type="predicted"/>
<accession>A0A6A6FVC4</accession>
<evidence type="ECO:0000313" key="1">
    <source>
        <dbReference type="EMBL" id="KAF2217377.1"/>
    </source>
</evidence>
<evidence type="ECO:0000313" key="2">
    <source>
        <dbReference type="Proteomes" id="UP000799539"/>
    </source>
</evidence>
<reference evidence="1" key="1">
    <citation type="journal article" date="2020" name="Stud. Mycol.">
        <title>101 Dothideomycetes genomes: a test case for predicting lifestyles and emergence of pathogens.</title>
        <authorList>
            <person name="Haridas S."/>
            <person name="Albert R."/>
            <person name="Binder M."/>
            <person name="Bloem J."/>
            <person name="Labutti K."/>
            <person name="Salamov A."/>
            <person name="Andreopoulos B."/>
            <person name="Baker S."/>
            <person name="Barry K."/>
            <person name="Bills G."/>
            <person name="Bluhm B."/>
            <person name="Cannon C."/>
            <person name="Castanera R."/>
            <person name="Culley D."/>
            <person name="Daum C."/>
            <person name="Ezra D."/>
            <person name="Gonzalez J."/>
            <person name="Henrissat B."/>
            <person name="Kuo A."/>
            <person name="Liang C."/>
            <person name="Lipzen A."/>
            <person name="Lutzoni F."/>
            <person name="Magnuson J."/>
            <person name="Mondo S."/>
            <person name="Nolan M."/>
            <person name="Ohm R."/>
            <person name="Pangilinan J."/>
            <person name="Park H.-J."/>
            <person name="Ramirez L."/>
            <person name="Alfaro M."/>
            <person name="Sun H."/>
            <person name="Tritt A."/>
            <person name="Yoshinaga Y."/>
            <person name="Zwiers L.-H."/>
            <person name="Turgeon B."/>
            <person name="Goodwin S."/>
            <person name="Spatafora J."/>
            <person name="Crous P."/>
            <person name="Grigoriev I."/>
        </authorList>
    </citation>
    <scope>NUCLEOTIDE SEQUENCE</scope>
    <source>
        <strain evidence="1">SCOH1-5</strain>
    </source>
</reference>
<protein>
    <submittedName>
        <fullName evidence="1">Uncharacterized protein</fullName>
    </submittedName>
</protein>
<organism evidence="1 2">
    <name type="scientific">Cercospora zeae-maydis SCOH1-5</name>
    <dbReference type="NCBI Taxonomy" id="717836"/>
    <lineage>
        <taxon>Eukaryota</taxon>
        <taxon>Fungi</taxon>
        <taxon>Dikarya</taxon>
        <taxon>Ascomycota</taxon>
        <taxon>Pezizomycotina</taxon>
        <taxon>Dothideomycetes</taxon>
        <taxon>Dothideomycetidae</taxon>
        <taxon>Mycosphaerellales</taxon>
        <taxon>Mycosphaerellaceae</taxon>
        <taxon>Cercospora</taxon>
    </lineage>
</organism>